<dbReference type="SMART" id="SM00829">
    <property type="entry name" value="PKS_ER"/>
    <property type="match status" value="1"/>
</dbReference>
<feature type="region of interest" description="N-terminal hotdog fold" evidence="6">
    <location>
        <begin position="819"/>
        <end position="954"/>
    </location>
</feature>
<dbReference type="InterPro" id="IPR056501">
    <property type="entry name" value="NAD-bd_HRPKS_sdrA"/>
</dbReference>
<keyword evidence="4" id="KW-0560">Oxidoreductase</keyword>
<dbReference type="InterPro" id="IPR013968">
    <property type="entry name" value="PKS_KR"/>
</dbReference>
<evidence type="ECO:0000256" key="2">
    <source>
        <dbReference type="ARBA" id="ARBA00022553"/>
    </source>
</evidence>
<dbReference type="PROSITE" id="PS50075">
    <property type="entry name" value="CARRIER"/>
    <property type="match status" value="1"/>
</dbReference>
<dbReference type="Gene3D" id="3.30.70.3290">
    <property type="match status" value="1"/>
</dbReference>
<evidence type="ECO:0000313" key="12">
    <source>
        <dbReference type="Proteomes" id="UP000224854"/>
    </source>
</evidence>
<evidence type="ECO:0000256" key="1">
    <source>
        <dbReference type="ARBA" id="ARBA00022450"/>
    </source>
</evidence>
<feature type="active site" description="Proton acceptor; for dehydratase activity" evidence="6">
    <location>
        <position position="851"/>
    </location>
</feature>
<dbReference type="Gene3D" id="3.40.47.10">
    <property type="match status" value="1"/>
</dbReference>
<dbReference type="Pfam" id="PF21089">
    <property type="entry name" value="PKS_DH_N"/>
    <property type="match status" value="1"/>
</dbReference>
<dbReference type="Proteomes" id="UP000224854">
    <property type="component" value="Unassembled WGS sequence"/>
</dbReference>
<name>A0A2C5ZN96_9HYPO</name>
<evidence type="ECO:0000259" key="9">
    <source>
        <dbReference type="PROSITE" id="PS52004"/>
    </source>
</evidence>
<dbReference type="InterPro" id="IPR020806">
    <property type="entry name" value="PKS_PP-bd"/>
</dbReference>
<dbReference type="InterPro" id="IPR049900">
    <property type="entry name" value="PKS_mFAS_DH"/>
</dbReference>
<dbReference type="GO" id="GO:0004312">
    <property type="term" value="F:fatty acid synthase activity"/>
    <property type="evidence" value="ECO:0007669"/>
    <property type="project" value="TreeGrafter"/>
</dbReference>
<dbReference type="Gene3D" id="3.90.180.10">
    <property type="entry name" value="Medium-chain alcohol dehydrogenases, catalytic domain"/>
    <property type="match status" value="1"/>
</dbReference>
<dbReference type="InterPro" id="IPR016039">
    <property type="entry name" value="Thiolase-like"/>
</dbReference>
<dbReference type="InterPro" id="IPR011032">
    <property type="entry name" value="GroES-like_sf"/>
</dbReference>
<evidence type="ECO:0000313" key="11">
    <source>
        <dbReference type="EMBL" id="PHH81292.1"/>
    </source>
</evidence>
<dbReference type="Pfam" id="PF23297">
    <property type="entry name" value="ACP_SdgA_C"/>
    <property type="match status" value="1"/>
</dbReference>
<dbReference type="GO" id="GO:0030639">
    <property type="term" value="P:polyketide biosynthetic process"/>
    <property type="evidence" value="ECO:0007669"/>
    <property type="project" value="UniProtKB-ARBA"/>
</dbReference>
<dbReference type="Gene3D" id="3.10.129.110">
    <property type="entry name" value="Polyketide synthase dehydratase"/>
    <property type="match status" value="1"/>
</dbReference>
<dbReference type="InterPro" id="IPR016036">
    <property type="entry name" value="Malonyl_transacylase_ACP-bd"/>
</dbReference>
<feature type="domain" description="PKS/mFAS DH" evidence="10">
    <location>
        <begin position="819"/>
        <end position="1131"/>
    </location>
</feature>
<dbReference type="InterPro" id="IPR020841">
    <property type="entry name" value="PKS_Beta-ketoAc_synthase_dom"/>
</dbReference>
<dbReference type="Gene3D" id="1.10.1200.10">
    <property type="entry name" value="ACP-like"/>
    <property type="match status" value="1"/>
</dbReference>
<dbReference type="PROSITE" id="PS52004">
    <property type="entry name" value="KS3_2"/>
    <property type="match status" value="1"/>
</dbReference>
<dbReference type="InterPro" id="IPR016035">
    <property type="entry name" value="Acyl_Trfase/lysoPLipase"/>
</dbReference>
<dbReference type="InterPro" id="IPR042104">
    <property type="entry name" value="PKS_dehydratase_sf"/>
</dbReference>
<dbReference type="InterPro" id="IPR014043">
    <property type="entry name" value="Acyl_transferase_dom"/>
</dbReference>
<dbReference type="Pfam" id="PF14765">
    <property type="entry name" value="PS-DH"/>
    <property type="match status" value="1"/>
</dbReference>
<dbReference type="Pfam" id="PF00698">
    <property type="entry name" value="Acyl_transf_1"/>
    <property type="match status" value="1"/>
</dbReference>
<dbReference type="SUPFAM" id="SSF52151">
    <property type="entry name" value="FabD/lysophospholipase-like"/>
    <property type="match status" value="1"/>
</dbReference>
<dbReference type="InterPro" id="IPR013154">
    <property type="entry name" value="ADH-like_N"/>
</dbReference>
<dbReference type="InterPro" id="IPR009081">
    <property type="entry name" value="PP-bd_ACP"/>
</dbReference>
<keyword evidence="5" id="KW-0511">Multifunctional enzyme</keyword>
<feature type="region of interest" description="C-terminal hotdog fold" evidence="6">
    <location>
        <begin position="982"/>
        <end position="1131"/>
    </location>
</feature>
<keyword evidence="12" id="KW-1185">Reference proteome</keyword>
<dbReference type="InterPro" id="IPR020843">
    <property type="entry name" value="ER"/>
</dbReference>
<feature type="active site" description="Proton donor; for dehydratase activity" evidence="6">
    <location>
        <position position="1044"/>
    </location>
</feature>
<dbReference type="Pfam" id="PF23114">
    <property type="entry name" value="NAD-bd_HRPKS_sdrA"/>
    <property type="match status" value="1"/>
</dbReference>
<dbReference type="InterPro" id="IPR050091">
    <property type="entry name" value="PKS_NRPS_Biosynth_Enz"/>
</dbReference>
<dbReference type="PANTHER" id="PTHR43775">
    <property type="entry name" value="FATTY ACID SYNTHASE"/>
    <property type="match status" value="1"/>
</dbReference>
<dbReference type="InterPro" id="IPR032821">
    <property type="entry name" value="PKS_assoc"/>
</dbReference>
<dbReference type="InterPro" id="IPR049552">
    <property type="entry name" value="PKS_DH_N"/>
</dbReference>
<dbReference type="Pfam" id="PF13602">
    <property type="entry name" value="ADH_zinc_N_2"/>
    <property type="match status" value="1"/>
</dbReference>
<keyword evidence="2" id="KW-0597">Phosphoprotein</keyword>
<evidence type="ECO:0000259" key="10">
    <source>
        <dbReference type="PROSITE" id="PS52019"/>
    </source>
</evidence>
<dbReference type="PROSITE" id="PS52019">
    <property type="entry name" value="PKS_MFAS_DH"/>
    <property type="match status" value="1"/>
</dbReference>
<dbReference type="SUPFAM" id="SSF53901">
    <property type="entry name" value="Thiolase-like"/>
    <property type="match status" value="1"/>
</dbReference>
<dbReference type="SUPFAM" id="SSF55048">
    <property type="entry name" value="Probable ACP-binding domain of malonyl-CoA ACP transacylase"/>
    <property type="match status" value="1"/>
</dbReference>
<proteinExistence type="predicted"/>
<dbReference type="Gene3D" id="3.30.70.250">
    <property type="entry name" value="Malonyl-CoA ACP transacylase, ACP-binding"/>
    <property type="match status" value="1"/>
</dbReference>
<reference evidence="11 12" key="1">
    <citation type="submission" date="2017-06" db="EMBL/GenBank/DDBJ databases">
        <title>Ant-infecting Ophiocordyceps genomes reveal a high diversity of potential behavioral manipulation genes and a possible major role for enterotoxins.</title>
        <authorList>
            <person name="De Bekker C."/>
            <person name="Evans H.C."/>
            <person name="Brachmann A."/>
            <person name="Hughes D.P."/>
        </authorList>
    </citation>
    <scope>NUCLEOTIDE SEQUENCE [LARGE SCALE GENOMIC DNA]</scope>
    <source>
        <strain evidence="11 12">1348a</strain>
    </source>
</reference>
<evidence type="ECO:0000259" key="8">
    <source>
        <dbReference type="PROSITE" id="PS50075"/>
    </source>
</evidence>
<feature type="region of interest" description="Disordered" evidence="7">
    <location>
        <begin position="2166"/>
        <end position="2187"/>
    </location>
</feature>
<dbReference type="SMART" id="SM00825">
    <property type="entry name" value="PKS_KS"/>
    <property type="match status" value="1"/>
</dbReference>
<dbReference type="GO" id="GO:0031177">
    <property type="term" value="F:phosphopantetheine binding"/>
    <property type="evidence" value="ECO:0007669"/>
    <property type="project" value="InterPro"/>
</dbReference>
<dbReference type="FunFam" id="3.40.50.720:FF:000209">
    <property type="entry name" value="Polyketide synthase Pks12"/>
    <property type="match status" value="1"/>
</dbReference>
<dbReference type="OrthoDB" id="329835at2759"/>
<dbReference type="Pfam" id="PF02801">
    <property type="entry name" value="Ketoacyl-synt_C"/>
    <property type="match status" value="1"/>
</dbReference>
<dbReference type="GO" id="GO:1901336">
    <property type="term" value="P:lactone biosynthetic process"/>
    <property type="evidence" value="ECO:0007669"/>
    <property type="project" value="UniProtKB-ARBA"/>
</dbReference>
<dbReference type="SMART" id="SM00822">
    <property type="entry name" value="PKS_KR"/>
    <property type="match status" value="1"/>
</dbReference>
<feature type="domain" description="Carrier" evidence="8">
    <location>
        <begin position="2195"/>
        <end position="2272"/>
    </location>
</feature>
<comment type="caution">
    <text evidence="11">The sequence shown here is derived from an EMBL/GenBank/DDBJ whole genome shotgun (WGS) entry which is preliminary data.</text>
</comment>
<dbReference type="CDD" id="cd00833">
    <property type="entry name" value="PKS"/>
    <property type="match status" value="1"/>
</dbReference>
<dbReference type="InterPro" id="IPR036291">
    <property type="entry name" value="NAD(P)-bd_dom_sf"/>
</dbReference>
<evidence type="ECO:0000256" key="3">
    <source>
        <dbReference type="ARBA" id="ARBA00022679"/>
    </source>
</evidence>
<keyword evidence="1" id="KW-0596">Phosphopantetheine</keyword>
<dbReference type="InterPro" id="IPR014031">
    <property type="entry name" value="Ketoacyl_synth_C"/>
</dbReference>
<feature type="compositionally biased region" description="Low complexity" evidence="7">
    <location>
        <begin position="2166"/>
        <end position="2176"/>
    </location>
</feature>
<dbReference type="InterPro" id="IPR036736">
    <property type="entry name" value="ACP-like_sf"/>
</dbReference>
<evidence type="ECO:0000256" key="5">
    <source>
        <dbReference type="ARBA" id="ARBA00023268"/>
    </source>
</evidence>
<dbReference type="SMART" id="SM00826">
    <property type="entry name" value="PKS_DH"/>
    <property type="match status" value="1"/>
</dbReference>
<dbReference type="Pfam" id="PF08240">
    <property type="entry name" value="ADH_N"/>
    <property type="match status" value="1"/>
</dbReference>
<dbReference type="GO" id="GO:0016491">
    <property type="term" value="F:oxidoreductase activity"/>
    <property type="evidence" value="ECO:0007669"/>
    <property type="project" value="UniProtKB-KW"/>
</dbReference>
<dbReference type="InterPro" id="IPR020807">
    <property type="entry name" value="PKS_DH"/>
</dbReference>
<organism evidence="11 12">
    <name type="scientific">Ophiocordyceps australis</name>
    <dbReference type="NCBI Taxonomy" id="1399860"/>
    <lineage>
        <taxon>Eukaryota</taxon>
        <taxon>Fungi</taxon>
        <taxon>Dikarya</taxon>
        <taxon>Ascomycota</taxon>
        <taxon>Pezizomycotina</taxon>
        <taxon>Sordariomycetes</taxon>
        <taxon>Hypocreomycetidae</taxon>
        <taxon>Hypocreales</taxon>
        <taxon>Ophiocordycipitaceae</taxon>
        <taxon>Ophiocordyceps</taxon>
    </lineage>
</organism>
<dbReference type="InterPro" id="IPR006162">
    <property type="entry name" value="Ppantetheine_attach_site"/>
</dbReference>
<evidence type="ECO:0000256" key="4">
    <source>
        <dbReference type="ARBA" id="ARBA00023002"/>
    </source>
</evidence>
<dbReference type="Gene3D" id="3.40.50.720">
    <property type="entry name" value="NAD(P)-binding Rossmann-like Domain"/>
    <property type="match status" value="3"/>
</dbReference>
<dbReference type="Gene3D" id="3.40.366.10">
    <property type="entry name" value="Malonyl-Coenzyme A Acyl Carrier Protein, domain 2"/>
    <property type="match status" value="2"/>
</dbReference>
<dbReference type="PANTHER" id="PTHR43775:SF29">
    <property type="entry name" value="ASPERFURANONE POLYKETIDE SYNTHASE AFOG-RELATED"/>
    <property type="match status" value="1"/>
</dbReference>
<dbReference type="SUPFAM" id="SSF50129">
    <property type="entry name" value="GroES-like"/>
    <property type="match status" value="1"/>
</dbReference>
<dbReference type="EMBL" id="NJEU01000131">
    <property type="protein sequence ID" value="PHH81292.1"/>
    <property type="molecule type" value="Genomic_DNA"/>
</dbReference>
<evidence type="ECO:0000256" key="6">
    <source>
        <dbReference type="PROSITE-ProRule" id="PRU01363"/>
    </source>
</evidence>
<dbReference type="InterPro" id="IPR001227">
    <property type="entry name" value="Ac_transferase_dom_sf"/>
</dbReference>
<dbReference type="SUPFAM" id="SSF47336">
    <property type="entry name" value="ACP-like"/>
    <property type="match status" value="1"/>
</dbReference>
<dbReference type="CDD" id="cd05195">
    <property type="entry name" value="enoyl_red"/>
    <property type="match status" value="1"/>
</dbReference>
<dbReference type="InterPro" id="IPR057326">
    <property type="entry name" value="KR_dom"/>
</dbReference>
<keyword evidence="3" id="KW-0808">Transferase</keyword>
<sequence>MDPQHRMLLEVTHQALDSAGLAAHSLAGSRTGVYAAHFTSDYREAIFRDAEAAPLYTNTGTNATSASNRVSHLFDLRGPSFTVDTACSSSLVACHLACQSLLSRETDTALVGGTSLLLNPDMFLYLSNQKFLSPDGQCKTFDAAGDGYGRGEGVGVLLLKRVSDAIRHGDPIRAVIRGTGCNQDGHTKGFTIPSVDAQAALIRETYSKAGLDLAQTRYVEAHGTGTQAGDTREMEGLSRTFSPHRSSADKLLVGSVKTNIGHLEACAGLASLIKSIYILESGIIAPTASVRVPNPKIEWDQWHLAVPAVPTPWPTPGLRRISTQGFGYGGTNAHVILDDAAHYLQAKGLSGIHYTRTAEPSTRRAPATDQPRLFLLRAHDGDGLKRVRASLAQHLVQHLDRPNPWPDSATYLHDLAHTLSSRRSQLQWQTFVTAASEAQLVEALGQDSWPNPELRRAATAPRLAFIFTGQGAQWARMGVDLMAYPVYRQSVLDSDHFLRQTLGCCWSAADELAKPQASSNLSQAAYSQTLCSVLQIALVDLLEHWNITPTRVAGHSSGEIAAAYCLGALSKHDALRVAYHRGTLSSEMQQTHKHRQGAMMAVGASAGQVQGYLPRLTRGRVVVACINSPSSVTASGDAAAIDELLDLAQKDGLFARKLQVDVAYHSHHMESVATAYAQLLANMETQPARPGRSMHSSVLGGPIDASQLGAANWAIDTLVEIGPHSALKGPLQQILKDCGLTGVGYASMLSRGAHAIKTALACAGELVISGVPAAMGHVNLEADARPVVDLPPYPWNHSAQFWAESRLSQEYRLRKHPRMPLLGSPCPTMGARERLWRGFMRLDEEPWIRHHEIQGSILYPGAGFLTMAIEAAAQQARDQDASVSAFRLRDVHLDAALVVTEDSSVEAILQLRPHLPAPGSSTASWLEFTVNSSIDKGPLRQNCSGLIMLEHHADPHSAMGRERALDTDTLCQRFKQTRQLCRQPVDVPDFYSRLTALGLRYGPSFANVTEIECADQGRCVGAVRIPVLDSMGDNSHVIHPATLDAVFHLAFAALDGASLSAPMVPTSIQELVIAADTPSTPGTLLRGLSHSEPYGFRELVSDIDMLNEQGTKALIQLKGFRCAALSTTPTPVADGRPIAFGVSWKPAAALLTSKELQAYISRSAVPCTVSVDSESLDKSPSSSALADMESKGALAALVQPLDAYIALRRHSKPNLSIVELTAQSVPYSLFAALPSRHSLLQTAHYAIEASAQAARDQIKSQFGPLASEIDITTDVHDKHDLVLVFDSGLSKAQTEALVQKAAKLLGPGGAIILAELKANEANSWTSSPLSALDLTPPLNLVDSQSQGSKHFRLCVSDTAPKPNGVKHHEAQQVALIETANPSKLAQAITAAVAQRLQDASISASRLSWPCDVSQLKGRKCIVLADLETALLKDPSPADLAAVQSLFSHANQTLWVSGPLGPDAALITGLARTVRNEAVGIQLRTLELADVALTDADACADAVCRVFDAHTSDDEFRLVSATLQTSRLVEDEERNEELAQMLGRKEKTPVASKIQEPPQPIKLCVGQVGMLDSVCFEPDGLALEPLGEDEVEINVKASGVNFRDVMVALGQIPDRNFGFEGAGIVRRVGSAKTGFSVGQRVMFLAHGAHRTVHRVAADFVVSMPDGLSLVDGAALLLVHTTAWYALVRTARATAGQSVLIHAAAGGVGQALLMLARHLRLEVYATVGTDEKRKLVRERYGVPDDHIFNSRDLSFVAGIKRMTRGRGVDIIVNSLAGEALRQTWYCLAAFGTFVEVGMKDILDNARLDMRPFLRDATFAFFNLNHVQKERPDLMREALRETMALVRAGVLEPATPTTSFPASQAETALRRIQTGQHMGKLVLTFDTGDMVPVLRPSVGLSASGSYLLVGGLGGLGRSLARLFISLGARNLCFLSRSGAESSGTKAFIHELEAQAGVKVLVCKADVSHGEHVAQAVQRCTATLGPIQGVVQCAMVLRDGLFERMTHSQWLESTRPKVQGTCNLHHHVPSSAWLITLSSFSGIFGNRGQSNYAAAGAYQDGLAQLCHAQGRRAVTLDLGIMRDVGVLAEKGITDQLREWEEPFGIRESELHALVKSAIIATTQPSGRSPAQIPTGLATARSAKAAAISPPFYFDDARFSMLAQTRLDSASSATASSSSPSDGDKPSVESQLAQVHSVDQAAALVQTVLLERVAKTLQSASSEIDPSRPLHSYGVDSLVAVEMVKWMFKALHAKVTVFDVLSNVPITALCEKVASVSTLVKID</sequence>
<feature type="domain" description="Ketosynthase family 3 (KS3)" evidence="9">
    <location>
        <begin position="1"/>
        <end position="339"/>
    </location>
</feature>
<dbReference type="GO" id="GO:0006633">
    <property type="term" value="P:fatty acid biosynthetic process"/>
    <property type="evidence" value="ECO:0007669"/>
    <property type="project" value="TreeGrafter"/>
</dbReference>
<dbReference type="Pfam" id="PF00109">
    <property type="entry name" value="ketoacyl-synt"/>
    <property type="match status" value="1"/>
</dbReference>
<gene>
    <name evidence="11" type="ORF">CDD82_1123</name>
</gene>
<dbReference type="InterPro" id="IPR014030">
    <property type="entry name" value="Ketoacyl_synth_N"/>
</dbReference>
<dbReference type="SMART" id="SM00827">
    <property type="entry name" value="PKS_AT"/>
    <property type="match status" value="1"/>
</dbReference>
<protein>
    <submittedName>
        <fullName evidence="11">Uncharacterized protein</fullName>
    </submittedName>
</protein>
<dbReference type="Pfam" id="PF16197">
    <property type="entry name" value="KAsynt_C_assoc"/>
    <property type="match status" value="1"/>
</dbReference>
<dbReference type="InterPro" id="IPR049551">
    <property type="entry name" value="PKS_DH_C"/>
</dbReference>
<accession>A0A2C5ZN96</accession>
<dbReference type="PROSITE" id="PS00012">
    <property type="entry name" value="PHOSPHOPANTETHEINE"/>
    <property type="match status" value="1"/>
</dbReference>
<evidence type="ECO:0000256" key="7">
    <source>
        <dbReference type="SAM" id="MobiDB-lite"/>
    </source>
</evidence>
<dbReference type="Pfam" id="PF08659">
    <property type="entry name" value="KR"/>
    <property type="match status" value="1"/>
</dbReference>
<dbReference type="SMART" id="SM00823">
    <property type="entry name" value="PKS_PP"/>
    <property type="match status" value="1"/>
</dbReference>
<dbReference type="SUPFAM" id="SSF51735">
    <property type="entry name" value="NAD(P)-binding Rossmann-fold domains"/>
    <property type="match status" value="2"/>
</dbReference>